<sequence>MEDNSIFFKKGVYKVFFNDPIDRLHEVQLEHPGVVFELTLCQLESEPRDLSAKRRKILIKSFHQAGLDMNRIVFDSKTVYVKNFKDHQLSLEANVLDSVGAILEGKVLSLD</sequence>
<protein>
    <submittedName>
        <fullName evidence="1">Uncharacterized protein</fullName>
    </submittedName>
</protein>
<dbReference type="RefSeq" id="WP_013685631.1">
    <property type="nucleotide sequence ID" value="NC_015321.1"/>
</dbReference>
<organism evidence="1 2">
    <name type="scientific">Fluviicola taffensis (strain DSM 16823 / NCIMB 13979 / RW262)</name>
    <dbReference type="NCBI Taxonomy" id="755732"/>
    <lineage>
        <taxon>Bacteria</taxon>
        <taxon>Pseudomonadati</taxon>
        <taxon>Bacteroidota</taxon>
        <taxon>Flavobacteriia</taxon>
        <taxon>Flavobacteriales</taxon>
        <taxon>Crocinitomicaceae</taxon>
        <taxon>Fluviicola</taxon>
    </lineage>
</organism>
<proteinExistence type="predicted"/>
<evidence type="ECO:0000313" key="1">
    <source>
        <dbReference type="EMBL" id="AEA42859.1"/>
    </source>
</evidence>
<dbReference type="HOGENOM" id="CLU_2154634_0_0_10"/>
<accession>F2IJH1</accession>
<dbReference type="STRING" id="755732.Fluta_0858"/>
<evidence type="ECO:0000313" key="2">
    <source>
        <dbReference type="Proteomes" id="UP000007463"/>
    </source>
</evidence>
<reference evidence="2" key="2">
    <citation type="submission" date="2011-02" db="EMBL/GenBank/DDBJ databases">
        <title>The complete genome of Fluviicola taffensis DSM 16823.</title>
        <authorList>
            <consortium name="US DOE Joint Genome Institute (JGI-PGF)"/>
            <person name="Lucas S."/>
            <person name="Copeland A."/>
            <person name="Lapidus A."/>
            <person name="Bruce D."/>
            <person name="Goodwin L."/>
            <person name="Pitluck S."/>
            <person name="Kyrpides N."/>
            <person name="Mavromatis K."/>
            <person name="Ivanova N."/>
            <person name="Mikhailova N."/>
            <person name="Pagani I."/>
            <person name="Chertkov O."/>
            <person name="Detter J.C."/>
            <person name="Han C."/>
            <person name="Tapia R."/>
            <person name="Land M."/>
            <person name="Hauser L."/>
            <person name="Markowitz V."/>
            <person name="Cheng J.-F."/>
            <person name="Hugenholtz P."/>
            <person name="Woyke T."/>
            <person name="Wu D."/>
            <person name="Tindall B."/>
            <person name="Pomrenke H.G."/>
            <person name="Brambilla E."/>
            <person name="Klenk H.-P."/>
            <person name="Eisen J.A."/>
        </authorList>
    </citation>
    <scope>NUCLEOTIDE SEQUENCE [LARGE SCALE GENOMIC DNA]</scope>
    <source>
        <strain evidence="2">DSM 16823 / RW262 / RW262</strain>
    </source>
</reference>
<dbReference type="Proteomes" id="UP000007463">
    <property type="component" value="Chromosome"/>
</dbReference>
<dbReference type="KEGG" id="fte:Fluta_0858"/>
<keyword evidence="2" id="KW-1185">Reference proteome</keyword>
<gene>
    <name evidence="1" type="ordered locus">Fluta_0858</name>
</gene>
<dbReference type="EMBL" id="CP002542">
    <property type="protein sequence ID" value="AEA42859.1"/>
    <property type="molecule type" value="Genomic_DNA"/>
</dbReference>
<reference evidence="1 2" key="1">
    <citation type="journal article" date="2011" name="Stand. Genomic Sci.">
        <title>Complete genome sequence of the gliding freshwater bacterium Fluviicola taffensis type strain (RW262).</title>
        <authorList>
            <person name="Woyke T."/>
            <person name="Chertkov O."/>
            <person name="Lapidus A."/>
            <person name="Nolan M."/>
            <person name="Lucas S."/>
            <person name="Del Rio T.G."/>
            <person name="Tice H."/>
            <person name="Cheng J.F."/>
            <person name="Tapia R."/>
            <person name="Han C."/>
            <person name="Goodwin L."/>
            <person name="Pitluck S."/>
            <person name="Liolios K."/>
            <person name="Pagani I."/>
            <person name="Ivanova N."/>
            <person name="Huntemann M."/>
            <person name="Mavromatis K."/>
            <person name="Mikhailova N."/>
            <person name="Pati A."/>
            <person name="Chen A."/>
            <person name="Palaniappan K."/>
            <person name="Land M."/>
            <person name="Hauser L."/>
            <person name="Brambilla E.M."/>
            <person name="Rohde M."/>
            <person name="Mwirichia R."/>
            <person name="Sikorski J."/>
            <person name="Tindall B.J."/>
            <person name="Goker M."/>
            <person name="Bristow J."/>
            <person name="Eisen J.A."/>
            <person name="Markowitz V."/>
            <person name="Hugenholtz P."/>
            <person name="Klenk H.P."/>
            <person name="Kyrpides N.C."/>
        </authorList>
    </citation>
    <scope>NUCLEOTIDE SEQUENCE [LARGE SCALE GENOMIC DNA]</scope>
    <source>
        <strain evidence="2">DSM 16823 / RW262 / RW262</strain>
    </source>
</reference>
<name>F2IJH1_FLUTR</name>
<dbReference type="AlphaFoldDB" id="F2IJH1"/>